<dbReference type="AlphaFoldDB" id="C7Q152"/>
<dbReference type="InParanoid" id="C7Q152"/>
<sequence length="116" mass="12558" precursor="true">MRHLARRRQQDTDHHEPFARFRRHCIIGLLLAGAAFAAAFFTNMDRRSPGDDSGVLGVEIAAAGVGVVCGTGAIMVGVLTTFTSTRQADELKWAVRLGEDMADVYRLPAARSSGSR</sequence>
<dbReference type="KEGG" id="cai:Caci_2818"/>
<dbReference type="Proteomes" id="UP000000851">
    <property type="component" value="Chromosome"/>
</dbReference>
<feature type="transmembrane region" description="Helical" evidence="1">
    <location>
        <begin position="21"/>
        <end position="41"/>
    </location>
</feature>
<keyword evidence="3" id="KW-1185">Reference proteome</keyword>
<dbReference type="EMBL" id="CP001700">
    <property type="protein sequence ID" value="ACU71727.1"/>
    <property type="molecule type" value="Genomic_DNA"/>
</dbReference>
<dbReference type="HOGENOM" id="CLU_2092386_0_0_11"/>
<proteinExistence type="predicted"/>
<reference evidence="2 3" key="1">
    <citation type="journal article" date="2009" name="Stand. Genomic Sci.">
        <title>Complete genome sequence of Catenulispora acidiphila type strain (ID 139908).</title>
        <authorList>
            <person name="Copeland A."/>
            <person name="Lapidus A."/>
            <person name="Glavina Del Rio T."/>
            <person name="Nolan M."/>
            <person name="Lucas S."/>
            <person name="Chen F."/>
            <person name="Tice H."/>
            <person name="Cheng J.F."/>
            <person name="Bruce D."/>
            <person name="Goodwin L."/>
            <person name="Pitluck S."/>
            <person name="Mikhailova N."/>
            <person name="Pati A."/>
            <person name="Ivanova N."/>
            <person name="Mavromatis K."/>
            <person name="Chen A."/>
            <person name="Palaniappan K."/>
            <person name="Chain P."/>
            <person name="Land M."/>
            <person name="Hauser L."/>
            <person name="Chang Y.J."/>
            <person name="Jeffries C.D."/>
            <person name="Chertkov O."/>
            <person name="Brettin T."/>
            <person name="Detter J.C."/>
            <person name="Han C."/>
            <person name="Ali Z."/>
            <person name="Tindall B.J."/>
            <person name="Goker M."/>
            <person name="Bristow J."/>
            <person name="Eisen J.A."/>
            <person name="Markowitz V."/>
            <person name="Hugenholtz P."/>
            <person name="Kyrpides N.C."/>
            <person name="Klenk H.P."/>
        </authorList>
    </citation>
    <scope>NUCLEOTIDE SEQUENCE [LARGE SCALE GENOMIC DNA]</scope>
    <source>
        <strain evidence="3">DSM 44928 / JCM 14897 / NBRC 102108 / NRRL B-24433 / ID139908</strain>
    </source>
</reference>
<evidence type="ECO:0000256" key="1">
    <source>
        <dbReference type="SAM" id="Phobius"/>
    </source>
</evidence>
<keyword evidence="1" id="KW-1133">Transmembrane helix</keyword>
<dbReference type="RefSeq" id="WP_012787020.1">
    <property type="nucleotide sequence ID" value="NC_013131.1"/>
</dbReference>
<organism evidence="2 3">
    <name type="scientific">Catenulispora acidiphila (strain DSM 44928 / JCM 14897 / NBRC 102108 / NRRL B-24433 / ID139908)</name>
    <dbReference type="NCBI Taxonomy" id="479433"/>
    <lineage>
        <taxon>Bacteria</taxon>
        <taxon>Bacillati</taxon>
        <taxon>Actinomycetota</taxon>
        <taxon>Actinomycetes</taxon>
        <taxon>Catenulisporales</taxon>
        <taxon>Catenulisporaceae</taxon>
        <taxon>Catenulispora</taxon>
    </lineage>
</organism>
<gene>
    <name evidence="2" type="ordered locus">Caci_2818</name>
</gene>
<keyword evidence="1" id="KW-0812">Transmembrane</keyword>
<evidence type="ECO:0000313" key="2">
    <source>
        <dbReference type="EMBL" id="ACU71727.1"/>
    </source>
</evidence>
<keyword evidence="1" id="KW-0472">Membrane</keyword>
<feature type="transmembrane region" description="Helical" evidence="1">
    <location>
        <begin position="61"/>
        <end position="82"/>
    </location>
</feature>
<evidence type="ECO:0000313" key="3">
    <source>
        <dbReference type="Proteomes" id="UP000000851"/>
    </source>
</evidence>
<name>C7Q152_CATAD</name>
<accession>C7Q152</accession>
<protein>
    <submittedName>
        <fullName evidence="2">Uncharacterized protein</fullName>
    </submittedName>
</protein>